<dbReference type="Pfam" id="PF12833">
    <property type="entry name" value="HTH_18"/>
    <property type="match status" value="1"/>
</dbReference>
<keyword evidence="2" id="KW-0238">DNA-binding</keyword>
<dbReference type="Gene3D" id="1.10.10.60">
    <property type="entry name" value="Homeodomain-like"/>
    <property type="match status" value="2"/>
</dbReference>
<evidence type="ECO:0000256" key="1">
    <source>
        <dbReference type="ARBA" id="ARBA00023015"/>
    </source>
</evidence>
<evidence type="ECO:0000313" key="5">
    <source>
        <dbReference type="EMBL" id="MDH4574043.1"/>
    </source>
</evidence>
<dbReference type="PROSITE" id="PS01124">
    <property type="entry name" value="HTH_ARAC_FAMILY_2"/>
    <property type="match status" value="1"/>
</dbReference>
<dbReference type="PRINTS" id="PR00032">
    <property type="entry name" value="HTHARAC"/>
</dbReference>
<reference evidence="5" key="2">
    <citation type="submission" date="2017-11" db="EMBL/GenBank/DDBJ databases">
        <authorList>
            <person name="Das S.K."/>
        </authorList>
    </citation>
    <scope>NUCLEOTIDE SEQUENCE</scope>
    <source>
        <strain evidence="5">S4-41</strain>
    </source>
</reference>
<keyword evidence="3" id="KW-0804">Transcription</keyword>
<name>A0ABT6I926_9GAMM</name>
<evidence type="ECO:0000256" key="3">
    <source>
        <dbReference type="ARBA" id="ARBA00023163"/>
    </source>
</evidence>
<dbReference type="SUPFAM" id="SSF46689">
    <property type="entry name" value="Homeodomain-like"/>
    <property type="match status" value="2"/>
</dbReference>
<dbReference type="Pfam" id="PF06719">
    <property type="entry name" value="AraC_N"/>
    <property type="match status" value="1"/>
</dbReference>
<accession>A0ABT6I926</accession>
<dbReference type="PANTHER" id="PTHR43436:SF1">
    <property type="entry name" value="TRANSCRIPTIONAL REGULATORY PROTEIN"/>
    <property type="match status" value="1"/>
</dbReference>
<proteinExistence type="predicted"/>
<keyword evidence="1" id="KW-0805">Transcription regulation</keyword>
<organism evidence="5 6">
    <name type="scientific">Salinicola acroporae</name>
    <dbReference type="NCBI Taxonomy" id="1541440"/>
    <lineage>
        <taxon>Bacteria</taxon>
        <taxon>Pseudomonadati</taxon>
        <taxon>Pseudomonadota</taxon>
        <taxon>Gammaproteobacteria</taxon>
        <taxon>Oceanospirillales</taxon>
        <taxon>Halomonadaceae</taxon>
        <taxon>Salinicola</taxon>
    </lineage>
</organism>
<feature type="domain" description="HTH araC/xylS-type" evidence="4">
    <location>
        <begin position="216"/>
        <end position="314"/>
    </location>
</feature>
<evidence type="ECO:0000259" key="4">
    <source>
        <dbReference type="PROSITE" id="PS01124"/>
    </source>
</evidence>
<dbReference type="Proteomes" id="UP001162135">
    <property type="component" value="Unassembled WGS sequence"/>
</dbReference>
<reference evidence="5" key="1">
    <citation type="journal article" date="2015" name="Antonie Van Leeuwenhoek">
        <title>Comparative 16S rRNA signatures and multilocus sequence analysis for the genus Salinicola and description of Salinicola acroporae sp. nov., isolated from coral Acropora digitifera.</title>
        <authorList>
            <person name="Lepcha R.T."/>
            <person name="Poddar A."/>
            <person name="Schumann P."/>
            <person name="Das S.K."/>
        </authorList>
    </citation>
    <scope>NUCLEOTIDE SEQUENCE</scope>
    <source>
        <strain evidence="5">S4-41</strain>
    </source>
</reference>
<dbReference type="InterPro" id="IPR020449">
    <property type="entry name" value="Tscrpt_reg_AraC-type_HTH"/>
</dbReference>
<dbReference type="InterPro" id="IPR018060">
    <property type="entry name" value="HTH_AraC"/>
</dbReference>
<dbReference type="PANTHER" id="PTHR43436">
    <property type="entry name" value="ARAC-FAMILY TRANSCRIPTIONAL REGULATOR"/>
    <property type="match status" value="1"/>
</dbReference>
<dbReference type="EMBL" id="PGFS01000001">
    <property type="protein sequence ID" value="MDH4574043.1"/>
    <property type="molecule type" value="Genomic_DNA"/>
</dbReference>
<dbReference type="SMART" id="SM00342">
    <property type="entry name" value="HTH_ARAC"/>
    <property type="match status" value="1"/>
</dbReference>
<keyword evidence="6" id="KW-1185">Reference proteome</keyword>
<dbReference type="InterPro" id="IPR018062">
    <property type="entry name" value="HTH_AraC-typ_CS"/>
</dbReference>
<dbReference type="InterPro" id="IPR009594">
    <property type="entry name" value="Tscrpt_reg_HTH_AraC_N"/>
</dbReference>
<dbReference type="InterPro" id="IPR009057">
    <property type="entry name" value="Homeodomain-like_sf"/>
</dbReference>
<gene>
    <name evidence="5" type="ORF">CUR86_17505</name>
</gene>
<dbReference type="RefSeq" id="WP_110717605.1">
    <property type="nucleotide sequence ID" value="NZ_PGFS01000001.1"/>
</dbReference>
<comment type="caution">
    <text evidence="5">The sequence shown here is derived from an EMBL/GenBank/DDBJ whole genome shotgun (WGS) entry which is preliminary data.</text>
</comment>
<dbReference type="PROSITE" id="PS00041">
    <property type="entry name" value="HTH_ARAC_FAMILY_1"/>
    <property type="match status" value="1"/>
</dbReference>
<evidence type="ECO:0000256" key="2">
    <source>
        <dbReference type="ARBA" id="ARBA00023125"/>
    </source>
</evidence>
<sequence>MNQRVDALTPLHENGLAVESNGLLVHYRRELVDLLDRLTRGREGKLPSAIPGLSIHRLSAPRPPRYVVHDPVFSVIAQGAKRLSIGKEIYEYDPMNYLVSSVDLPVLAAVSQASRAAPYLGLRLDLDVELIGELIHDDNLPPDPATEPARGLYVNRLDAPLLEAVLRLLRLLDSPQDIPVLAPMIQREIAYRLLRHGHGNRLRQIALQDSQTRRVAAAIRLLRERYAEPLPIAVIAENVHMSVSSLHHHFKAVTAMSPLQYQKQLRLQEARRLLLAGTLEVTTVAQRVGYESPSQFSREYRRCFGLPPQRDRQRWRA</sequence>
<protein>
    <submittedName>
        <fullName evidence="5">AraC family transcriptional regulator</fullName>
    </submittedName>
</protein>
<evidence type="ECO:0000313" key="6">
    <source>
        <dbReference type="Proteomes" id="UP001162135"/>
    </source>
</evidence>